<name>A0AAD1X7B0_EUPCR</name>
<proteinExistence type="predicted"/>
<dbReference type="AlphaFoldDB" id="A0AAD1X7B0"/>
<organism evidence="2 3">
    <name type="scientific">Euplotes crassus</name>
    <dbReference type="NCBI Taxonomy" id="5936"/>
    <lineage>
        <taxon>Eukaryota</taxon>
        <taxon>Sar</taxon>
        <taxon>Alveolata</taxon>
        <taxon>Ciliophora</taxon>
        <taxon>Intramacronucleata</taxon>
        <taxon>Spirotrichea</taxon>
        <taxon>Hypotrichia</taxon>
        <taxon>Euplotida</taxon>
        <taxon>Euplotidae</taxon>
        <taxon>Moneuplotes</taxon>
    </lineage>
</organism>
<gene>
    <name evidence="2" type="ORF">ECRASSUSDP1_LOCUS1677</name>
</gene>
<sequence length="516" mass="60939">MNSDLHKRRIRSLSVNDQKQQTNQNDNLRVETNQKLSSAMKAMEDKFLKLITDIQVKMMDRVDAVKKEAESIEKDTRKMKIDINRCEEKFTLTRQDVLNLKDEVRITIKESHSRAGKEIEKIDSKVNECVTLMDFETFKISLKHNYAVKKEVKDIRTDFMSLSKKLKENYMDLNQLDYLKMKIQKENQAEVARCAKKEEFLTHINNYEAFLNNFQKHKTLMLEEIGHLKNGERNLKTILDTKASLQDVDEIYIKFEDYGTNSAFQELREKVIPPVKSFESDILKFREQNLQHREIIFRFDEVITTKASKMDLKNLETKIGKTFIDRKQFSAYQSQTKTEIEEHYDYLIKLEDAMDLLNHELNKEIYQAVRRATLPLTKAVMIGKELQEEEDPAAKDQMILSIMKILEDRQEKITLEKQRKLKSSQSRRTPASNRGLRSFIKVDKQWKHFMKQKSPKPDDRSVRNRSSSKIFIDSSDPNLRKNKPFSPQRPQILQLMPVPLSQRNLRQNRLPEFGPK</sequence>
<accession>A0AAD1X7B0</accession>
<feature type="region of interest" description="Disordered" evidence="1">
    <location>
        <begin position="449"/>
        <end position="516"/>
    </location>
</feature>
<feature type="compositionally biased region" description="Low complexity" evidence="1">
    <location>
        <begin position="16"/>
        <end position="27"/>
    </location>
</feature>
<comment type="caution">
    <text evidence="2">The sequence shown here is derived from an EMBL/GenBank/DDBJ whole genome shotgun (WGS) entry which is preliminary data.</text>
</comment>
<evidence type="ECO:0000313" key="3">
    <source>
        <dbReference type="Proteomes" id="UP001295684"/>
    </source>
</evidence>
<evidence type="ECO:0000256" key="1">
    <source>
        <dbReference type="SAM" id="MobiDB-lite"/>
    </source>
</evidence>
<dbReference type="EMBL" id="CAMPGE010001583">
    <property type="protein sequence ID" value="CAI2360376.1"/>
    <property type="molecule type" value="Genomic_DNA"/>
</dbReference>
<reference evidence="2" key="1">
    <citation type="submission" date="2023-07" db="EMBL/GenBank/DDBJ databases">
        <authorList>
            <consortium name="AG Swart"/>
            <person name="Singh M."/>
            <person name="Singh A."/>
            <person name="Seah K."/>
            <person name="Emmerich C."/>
        </authorList>
    </citation>
    <scope>NUCLEOTIDE SEQUENCE</scope>
    <source>
        <strain evidence="2">DP1</strain>
    </source>
</reference>
<feature type="compositionally biased region" description="Polar residues" evidence="1">
    <location>
        <begin position="423"/>
        <end position="432"/>
    </location>
</feature>
<feature type="region of interest" description="Disordered" evidence="1">
    <location>
        <begin position="1"/>
        <end position="27"/>
    </location>
</feature>
<evidence type="ECO:0000313" key="2">
    <source>
        <dbReference type="EMBL" id="CAI2360376.1"/>
    </source>
</evidence>
<dbReference type="Proteomes" id="UP001295684">
    <property type="component" value="Unassembled WGS sequence"/>
</dbReference>
<feature type="compositionally biased region" description="Basic residues" evidence="1">
    <location>
        <begin position="1"/>
        <end position="11"/>
    </location>
</feature>
<keyword evidence="3" id="KW-1185">Reference proteome</keyword>
<protein>
    <submittedName>
        <fullName evidence="2">Uncharacterized protein</fullName>
    </submittedName>
</protein>
<feature type="region of interest" description="Disordered" evidence="1">
    <location>
        <begin position="417"/>
        <end position="437"/>
    </location>
</feature>